<keyword evidence="3" id="KW-1185">Reference proteome</keyword>
<proteinExistence type="predicted"/>
<name>A0A2Y9B1L1_9RHOB</name>
<organism evidence="2 4">
    <name type="scientific">Jannaschia seohaensis</name>
    <dbReference type="NCBI Taxonomy" id="475081"/>
    <lineage>
        <taxon>Bacteria</taxon>
        <taxon>Pseudomonadati</taxon>
        <taxon>Pseudomonadota</taxon>
        <taxon>Alphaproteobacteria</taxon>
        <taxon>Rhodobacterales</taxon>
        <taxon>Roseobacteraceae</taxon>
        <taxon>Jannaschia</taxon>
    </lineage>
</organism>
<dbReference type="AlphaFoldDB" id="A0A2Y9B1L1"/>
<reference evidence="1 3" key="2">
    <citation type="submission" date="2018-03" db="EMBL/GenBank/DDBJ databases">
        <title>Genomic Encyclopedia of Archaeal and Bacterial Type Strains, Phase II (KMG-II): from individual species to whole genera.</title>
        <authorList>
            <person name="Goeker M."/>
        </authorList>
    </citation>
    <scope>NUCLEOTIDE SEQUENCE [LARGE SCALE GENOMIC DNA]</scope>
    <source>
        <strain evidence="1 3">DSM 25227</strain>
    </source>
</reference>
<dbReference type="RefSeq" id="WP_109565305.1">
    <property type="nucleotide sequence ID" value="NZ_QGDJ01000008.1"/>
</dbReference>
<evidence type="ECO:0000313" key="2">
    <source>
        <dbReference type="EMBL" id="SSA48827.1"/>
    </source>
</evidence>
<accession>A0A2Y9B1L1</accession>
<evidence type="ECO:0000313" key="3">
    <source>
        <dbReference type="Proteomes" id="UP000245839"/>
    </source>
</evidence>
<evidence type="ECO:0000313" key="1">
    <source>
        <dbReference type="EMBL" id="PWJ16590.1"/>
    </source>
</evidence>
<dbReference type="EMBL" id="QGDJ01000008">
    <property type="protein sequence ID" value="PWJ16590.1"/>
    <property type="molecule type" value="Genomic_DNA"/>
</dbReference>
<protein>
    <submittedName>
        <fullName evidence="2">Uncharacterized protein</fullName>
    </submittedName>
</protein>
<dbReference type="OrthoDB" id="7204880at2"/>
<dbReference type="Proteomes" id="UP000245839">
    <property type="component" value="Unassembled WGS sequence"/>
</dbReference>
<dbReference type="Proteomes" id="UP000251571">
    <property type="component" value="Unassembled WGS sequence"/>
</dbReference>
<evidence type="ECO:0000313" key="4">
    <source>
        <dbReference type="Proteomes" id="UP000251571"/>
    </source>
</evidence>
<dbReference type="InterPro" id="IPR018654">
    <property type="entry name" value="YjhX_toxin"/>
</dbReference>
<dbReference type="EMBL" id="UETC01000008">
    <property type="protein sequence ID" value="SSA48827.1"/>
    <property type="molecule type" value="Genomic_DNA"/>
</dbReference>
<sequence>MKISRNEQRALHVLALGGRILHERESGPKITSVICVTREGMILSDLDMTIFNKLKRKRLIESRCGSPYHISKRGRLSVRAQPDNQGA</sequence>
<dbReference type="Pfam" id="PF09857">
    <property type="entry name" value="YjhX_toxin"/>
    <property type="match status" value="1"/>
</dbReference>
<gene>
    <name evidence="1" type="ORF">BCF38_108105</name>
    <name evidence="2" type="ORF">SAMN05421539_108105</name>
</gene>
<reference evidence="2 4" key="1">
    <citation type="submission" date="2016-10" db="EMBL/GenBank/DDBJ databases">
        <authorList>
            <person name="Cai Z."/>
        </authorList>
    </citation>
    <scope>NUCLEOTIDE SEQUENCE [LARGE SCALE GENOMIC DNA]</scope>
    <source>
        <strain evidence="2 4">DSM 25227</strain>
    </source>
</reference>
<dbReference type="NCBIfam" id="NF010240">
    <property type="entry name" value="PRK13687.1"/>
    <property type="match status" value="1"/>
</dbReference>